<protein>
    <submittedName>
        <fullName evidence="2">Uncharacterized protein</fullName>
    </submittedName>
</protein>
<reference evidence="1" key="2">
    <citation type="submission" date="2021-03" db="EMBL/GenBank/DDBJ databases">
        <authorList>
            <person name="Alouane T."/>
            <person name="Langin T."/>
            <person name="Bonhomme L."/>
        </authorList>
    </citation>
    <scope>NUCLEOTIDE SEQUENCE</scope>
    <source>
        <strain evidence="1">MDC_Fg202</strain>
    </source>
</reference>
<name>A0A4E9EBG9_GIBZA</name>
<dbReference type="EMBL" id="CAAKMV010000138">
    <property type="protein sequence ID" value="VIO59213.1"/>
    <property type="molecule type" value="Genomic_DNA"/>
</dbReference>
<gene>
    <name evidence="2" type="ORF">FUG_LOCUS337020</name>
    <name evidence="1" type="ORF">MDCFG202_LOCUS34037</name>
</gene>
<accession>A0A4E9EBG9</accession>
<evidence type="ECO:0000313" key="2">
    <source>
        <dbReference type="EMBL" id="VIO59213.1"/>
    </source>
</evidence>
<evidence type="ECO:0000313" key="1">
    <source>
        <dbReference type="EMBL" id="CAG1966510.1"/>
    </source>
</evidence>
<dbReference type="EMBL" id="CAJPIJ010000071">
    <property type="protein sequence ID" value="CAG1966510.1"/>
    <property type="molecule type" value="Genomic_DNA"/>
</dbReference>
<feature type="non-terminal residue" evidence="2">
    <location>
        <position position="1"/>
    </location>
</feature>
<organism evidence="2">
    <name type="scientific">Gibberella zeae</name>
    <name type="common">Wheat head blight fungus</name>
    <name type="synonym">Fusarium graminearum</name>
    <dbReference type="NCBI Taxonomy" id="5518"/>
    <lineage>
        <taxon>Eukaryota</taxon>
        <taxon>Fungi</taxon>
        <taxon>Dikarya</taxon>
        <taxon>Ascomycota</taxon>
        <taxon>Pezizomycotina</taxon>
        <taxon>Sordariomycetes</taxon>
        <taxon>Hypocreomycetidae</taxon>
        <taxon>Hypocreales</taxon>
        <taxon>Nectriaceae</taxon>
        <taxon>Fusarium</taxon>
    </lineage>
</organism>
<reference evidence="2" key="1">
    <citation type="submission" date="2019-04" db="EMBL/GenBank/DDBJ databases">
        <authorList>
            <person name="Melise S."/>
            <person name="Noan J."/>
            <person name="Okalmin O."/>
        </authorList>
    </citation>
    <scope>NUCLEOTIDE SEQUENCE</scope>
    <source>
        <strain evidence="2">FN9</strain>
    </source>
</reference>
<proteinExistence type="predicted"/>
<sequence length="132" mass="14695">GGVVTSQTGGHLKLQAEFGARSSGPEQIHDTAIVTGINSVGPRLRSKERRKVAFWPCSQQSTHRIHARITPMSHTYDGSRLSSRFANDWLFMTNLSVYGKVYIKKQPTFKKAKAELLIPNPMDVTSLNNVQN</sequence>
<dbReference type="Proteomes" id="UP000746612">
    <property type="component" value="Unassembled WGS sequence"/>
</dbReference>
<dbReference type="AlphaFoldDB" id="A0A4E9EBG9"/>